<dbReference type="InParanoid" id="A0A2N3N4R6"/>
<reference evidence="2 3" key="1">
    <citation type="journal article" date="2017" name="G3 (Bethesda)">
        <title>First Draft Genome Sequence of the Pathogenic Fungus Lomentospora prolificans (Formerly Scedosporium prolificans).</title>
        <authorList>
            <person name="Luo R."/>
            <person name="Zimin A."/>
            <person name="Workman R."/>
            <person name="Fan Y."/>
            <person name="Pertea G."/>
            <person name="Grossman N."/>
            <person name="Wear M.P."/>
            <person name="Jia B."/>
            <person name="Miller H."/>
            <person name="Casadevall A."/>
            <person name="Timp W."/>
            <person name="Zhang S.X."/>
            <person name="Salzberg S.L."/>
        </authorList>
    </citation>
    <scope>NUCLEOTIDE SEQUENCE [LARGE SCALE GENOMIC DNA]</scope>
    <source>
        <strain evidence="2 3">JHH-5317</strain>
    </source>
</reference>
<name>A0A2N3N4R6_9PEZI</name>
<proteinExistence type="predicted"/>
<protein>
    <submittedName>
        <fullName evidence="2">Uncharacterized protein</fullName>
    </submittedName>
</protein>
<organism evidence="2 3">
    <name type="scientific">Lomentospora prolificans</name>
    <dbReference type="NCBI Taxonomy" id="41688"/>
    <lineage>
        <taxon>Eukaryota</taxon>
        <taxon>Fungi</taxon>
        <taxon>Dikarya</taxon>
        <taxon>Ascomycota</taxon>
        <taxon>Pezizomycotina</taxon>
        <taxon>Sordariomycetes</taxon>
        <taxon>Hypocreomycetidae</taxon>
        <taxon>Microascales</taxon>
        <taxon>Microascaceae</taxon>
        <taxon>Lomentospora</taxon>
    </lineage>
</organism>
<evidence type="ECO:0000313" key="3">
    <source>
        <dbReference type="Proteomes" id="UP000233524"/>
    </source>
</evidence>
<comment type="caution">
    <text evidence="2">The sequence shown here is derived from an EMBL/GenBank/DDBJ whole genome shotgun (WGS) entry which is preliminary data.</text>
</comment>
<dbReference type="VEuPathDB" id="FungiDB:jhhlp_005994"/>
<evidence type="ECO:0000256" key="1">
    <source>
        <dbReference type="SAM" id="MobiDB-lite"/>
    </source>
</evidence>
<dbReference type="EMBL" id="NLAX01000701">
    <property type="protein sequence ID" value="PKS07392.1"/>
    <property type="molecule type" value="Genomic_DNA"/>
</dbReference>
<dbReference type="STRING" id="41688.A0A2N3N4R6"/>
<feature type="region of interest" description="Disordered" evidence="1">
    <location>
        <begin position="67"/>
        <end position="86"/>
    </location>
</feature>
<feature type="compositionally biased region" description="Pro residues" evidence="1">
    <location>
        <begin position="389"/>
        <end position="400"/>
    </location>
</feature>
<dbReference type="AlphaFoldDB" id="A0A2N3N4R6"/>
<dbReference type="OrthoDB" id="5138418at2759"/>
<dbReference type="Proteomes" id="UP000233524">
    <property type="component" value="Unassembled WGS sequence"/>
</dbReference>
<feature type="compositionally biased region" description="Basic and acidic residues" evidence="1">
    <location>
        <begin position="282"/>
        <end position="292"/>
    </location>
</feature>
<sequence>MTYSPKFHIPGSFVDHPPHTAPTLPISGVHPDVFRPPTSPSASSSAVLTKSTTVGLAGVESLVASHAAKRKRGSEIGTRENTPTREWNGAVSTWEGDASRRYVLAGQIDTPGSRRAAVVDNGGIHVGRSSVEECATMEESVYSDVGYRRALGPDGDAMMDSPSGLFGPVNVLQPPTPSSAGWSRIALGAIGGVVGKVWEFCKAGAFKGFIAGGGKAYAVNGEQVTELIPNGAQNGEHALEGGAFVPGGFPSHEYASPYPDTAVASATPDSTPSRPAAKRRQVREVRNDDELGRNWVMVGDPAGDRRRRATGGGAYSNSTATRSSHSRRSSRNMSPSVTTGRRINVPVPRLSTVSTTPSFSRRHSHRVSHAGSPSLSVRQPASYAGPRPASQPSPPAPSPSYTPLSPSRIPVPSARMSSSQPGHRRTNSSASSASPRRSSFRTDTLPKAKSQVNPMNAVPVPRLDPEAIESSPRLDPEAKQLATRKLKEERDADARIAAFNARLRDMIREGKEALGTTVEVDIEGDDGGWMDED</sequence>
<feature type="region of interest" description="Disordered" evidence="1">
    <location>
        <begin position="255"/>
        <end position="478"/>
    </location>
</feature>
<keyword evidence="3" id="KW-1185">Reference proteome</keyword>
<gene>
    <name evidence="2" type="ORF">jhhlp_005994</name>
</gene>
<feature type="compositionally biased region" description="Low complexity" evidence="1">
    <location>
        <begin position="427"/>
        <end position="437"/>
    </location>
</feature>
<accession>A0A2N3N4R6</accession>
<evidence type="ECO:0000313" key="2">
    <source>
        <dbReference type="EMBL" id="PKS07392.1"/>
    </source>
</evidence>